<sequence>MKPSSLLSLGAITAVFVVGVSYMSFGVVRVDWLTRYDTFTMALPDSAGLVQHSAVLLSGVKIGEITAVSVVSTGAQVQLRVRDEYRVPAASSVSIEQLSALGEPYVEFAPKGAGGPYLRDGQRIDTAKLTAPPSIPEMARAVTGLLAQVDPKAISSLVDTFLQGLSGTEQIVPELSRSTDLLAATLLSRTPQLRELMSNLQALGADIDWMGPDMDAGGPYWGQFGVWVKRVVDKVESVLRIGKVPDDYVTGTGLLPFLQQLDGRLEKIGPDLLGLAPVLQPAVTDATAAAGRIDLGSLISQALHATGDGRSLQLSIDVK</sequence>
<evidence type="ECO:0000313" key="3">
    <source>
        <dbReference type="Proteomes" id="UP000432464"/>
    </source>
</evidence>
<dbReference type="PANTHER" id="PTHR33371">
    <property type="entry name" value="INTERMEMBRANE PHOSPHOLIPID TRANSPORT SYSTEM BINDING PROTEIN MLAD-RELATED"/>
    <property type="match status" value="1"/>
</dbReference>
<comment type="caution">
    <text evidence="2">The sequence shown here is derived from an EMBL/GenBank/DDBJ whole genome shotgun (WGS) entry which is preliminary data.</text>
</comment>
<feature type="domain" description="Mce/MlaD" evidence="1">
    <location>
        <begin position="36"/>
        <end position="110"/>
    </location>
</feature>
<dbReference type="InterPro" id="IPR052336">
    <property type="entry name" value="MlaD_Phospholipid_Transporter"/>
</dbReference>
<organism evidence="2 3">
    <name type="scientific">Nocardia aurantiaca</name>
    <dbReference type="NCBI Taxonomy" id="2675850"/>
    <lineage>
        <taxon>Bacteria</taxon>
        <taxon>Bacillati</taxon>
        <taxon>Actinomycetota</taxon>
        <taxon>Actinomycetes</taxon>
        <taxon>Mycobacteriales</taxon>
        <taxon>Nocardiaceae</taxon>
        <taxon>Nocardia</taxon>
    </lineage>
</organism>
<dbReference type="InterPro" id="IPR003399">
    <property type="entry name" value="Mce/MlaD"/>
</dbReference>
<keyword evidence="3" id="KW-1185">Reference proteome</keyword>
<reference evidence="2 3" key="1">
    <citation type="submission" date="2019-11" db="EMBL/GenBank/DDBJ databases">
        <title>Nocardia sp. nov. CT2-14 isolated from soil.</title>
        <authorList>
            <person name="Kanchanasin P."/>
            <person name="Tanasupawat S."/>
            <person name="Yuki M."/>
            <person name="Kudo T."/>
        </authorList>
    </citation>
    <scope>NUCLEOTIDE SEQUENCE [LARGE SCALE GENOMIC DNA]</scope>
    <source>
        <strain evidence="2 3">CT2-14</strain>
    </source>
</reference>
<dbReference type="GO" id="GO:0005576">
    <property type="term" value="C:extracellular region"/>
    <property type="evidence" value="ECO:0007669"/>
    <property type="project" value="TreeGrafter"/>
</dbReference>
<dbReference type="EMBL" id="WMBB01000016">
    <property type="protein sequence ID" value="MTE16725.1"/>
    <property type="molecule type" value="Genomic_DNA"/>
</dbReference>
<protein>
    <submittedName>
        <fullName evidence="2">MCE family protein</fullName>
    </submittedName>
</protein>
<dbReference type="Pfam" id="PF02470">
    <property type="entry name" value="MlaD"/>
    <property type="match status" value="1"/>
</dbReference>
<evidence type="ECO:0000259" key="1">
    <source>
        <dbReference type="Pfam" id="PF02470"/>
    </source>
</evidence>
<name>A0A6I3L8G2_9NOCA</name>
<gene>
    <name evidence="2" type="ORF">GLP40_28715</name>
</gene>
<dbReference type="RefSeq" id="WP_154791148.1">
    <property type="nucleotide sequence ID" value="NZ_WMBB01000016.1"/>
</dbReference>
<dbReference type="PANTHER" id="PTHR33371:SF16">
    <property type="entry name" value="MCE-FAMILY PROTEIN MCE3F"/>
    <property type="match status" value="1"/>
</dbReference>
<dbReference type="Proteomes" id="UP000432464">
    <property type="component" value="Unassembled WGS sequence"/>
</dbReference>
<dbReference type="AlphaFoldDB" id="A0A6I3L8G2"/>
<proteinExistence type="predicted"/>
<accession>A0A6I3L8G2</accession>
<evidence type="ECO:0000313" key="2">
    <source>
        <dbReference type="EMBL" id="MTE16725.1"/>
    </source>
</evidence>